<dbReference type="GO" id="GO:0051382">
    <property type="term" value="P:kinetochore assembly"/>
    <property type="evidence" value="ECO:0007669"/>
    <property type="project" value="InterPro"/>
</dbReference>
<dbReference type="Proteomes" id="UP000019376">
    <property type="component" value="Unassembled WGS sequence"/>
</dbReference>
<dbReference type="InterPro" id="IPR020993">
    <property type="entry name" value="Centromere_CenpK"/>
</dbReference>
<dbReference type="EMBL" id="KB644415">
    <property type="protein sequence ID" value="EPS33874.1"/>
    <property type="molecule type" value="Genomic_DNA"/>
</dbReference>
<evidence type="ECO:0000256" key="2">
    <source>
        <dbReference type="ARBA" id="ARBA00004584"/>
    </source>
</evidence>
<organism evidence="10 11">
    <name type="scientific">Penicillium oxalicum (strain 114-2 / CGMCC 5302)</name>
    <name type="common">Penicillium decumbens</name>
    <dbReference type="NCBI Taxonomy" id="933388"/>
    <lineage>
        <taxon>Eukaryota</taxon>
        <taxon>Fungi</taxon>
        <taxon>Dikarya</taxon>
        <taxon>Ascomycota</taxon>
        <taxon>Pezizomycotina</taxon>
        <taxon>Eurotiomycetes</taxon>
        <taxon>Eurotiomycetidae</taxon>
        <taxon>Eurotiales</taxon>
        <taxon>Aspergillaceae</taxon>
        <taxon>Penicillium</taxon>
    </lineage>
</organism>
<dbReference type="OrthoDB" id="9445768at2759"/>
<keyword evidence="7" id="KW-0137">Centromere</keyword>
<gene>
    <name evidence="10" type="ORF">PDE_08836</name>
</gene>
<feature type="coiled-coil region" evidence="8">
    <location>
        <begin position="39"/>
        <end position="66"/>
    </location>
</feature>
<dbReference type="PhylomeDB" id="S7ZTZ4"/>
<evidence type="ECO:0000256" key="7">
    <source>
        <dbReference type="ARBA" id="ARBA00023328"/>
    </source>
</evidence>
<comment type="subcellular location">
    <subcellularLocation>
        <location evidence="2">Chromosome</location>
        <location evidence="2">Centromere</location>
    </subcellularLocation>
    <subcellularLocation>
        <location evidence="1">Nucleus</location>
    </subcellularLocation>
</comment>
<sequence>MSVSDESIQRIQKFIQNRQAAESEALAEPLGATALHAYARRLDGTLQQLQQQIQRQEEELNKLRESRGAFSLSGKVDDPWTRVAQARRAKKAYDSLVLGEDDLPKSDSVLPALIAVEETSYLIKEGKTSLQITADKVSEDRERMRLEDANLRDSREIATGLRERIQRIRNANSYKHKQTPAQAAREVLREQKAKNQHLDQAAQDLKKSIDRFIDDSLASMLAAEDIGGPNVGDALEVSDVTLRAGYTAHGKPRKSKEPAEQADSNQQRIDQFVNRDPSTSAPANRRESAAAEAHELLDALLEAGPSYIDLHRDSAASRFLVRAKVAQFHPRDARRLRLIDFGRSLGDSD</sequence>
<dbReference type="PANTHER" id="PTHR14401">
    <property type="entry name" value="CENTROMERE PROTEIN K"/>
    <property type="match status" value="1"/>
</dbReference>
<reference evidence="10 11" key="1">
    <citation type="journal article" date="2013" name="PLoS ONE">
        <title>Genomic and secretomic analyses reveal unique features of the lignocellulolytic enzyme system of Penicillium decumbens.</title>
        <authorList>
            <person name="Liu G."/>
            <person name="Zhang L."/>
            <person name="Wei X."/>
            <person name="Zou G."/>
            <person name="Qin Y."/>
            <person name="Ma L."/>
            <person name="Li J."/>
            <person name="Zheng H."/>
            <person name="Wang S."/>
            <person name="Wang C."/>
            <person name="Xun L."/>
            <person name="Zhao G.-P."/>
            <person name="Zhou Z."/>
            <person name="Qu Y."/>
        </authorList>
    </citation>
    <scope>NUCLEOTIDE SEQUENCE [LARGE SCALE GENOMIC DNA]</scope>
    <source>
        <strain evidence="11">114-2 / CGMCC 5302</strain>
    </source>
</reference>
<evidence type="ECO:0000256" key="3">
    <source>
        <dbReference type="ARBA" id="ARBA00005795"/>
    </source>
</evidence>
<evidence type="ECO:0000256" key="9">
    <source>
        <dbReference type="SAM" id="MobiDB-lite"/>
    </source>
</evidence>
<evidence type="ECO:0000256" key="4">
    <source>
        <dbReference type="ARBA" id="ARBA00022454"/>
    </source>
</evidence>
<evidence type="ECO:0000256" key="5">
    <source>
        <dbReference type="ARBA" id="ARBA00023054"/>
    </source>
</evidence>
<name>S7ZTZ4_PENO1</name>
<evidence type="ECO:0000256" key="1">
    <source>
        <dbReference type="ARBA" id="ARBA00004123"/>
    </source>
</evidence>
<dbReference type="AlphaFoldDB" id="S7ZTZ4"/>
<feature type="region of interest" description="Disordered" evidence="9">
    <location>
        <begin position="247"/>
        <end position="266"/>
    </location>
</feature>
<keyword evidence="4" id="KW-0158">Chromosome</keyword>
<dbReference type="PANTHER" id="PTHR14401:SF6">
    <property type="entry name" value="CENTROMERE PROTEIN K"/>
    <property type="match status" value="1"/>
</dbReference>
<comment type="similarity">
    <text evidence="3">Belongs to the CENP-K/MCM22 family.</text>
</comment>
<keyword evidence="11" id="KW-1185">Reference proteome</keyword>
<feature type="coiled-coil region" evidence="8">
    <location>
        <begin position="181"/>
        <end position="208"/>
    </location>
</feature>
<evidence type="ECO:0000313" key="11">
    <source>
        <dbReference type="Proteomes" id="UP000019376"/>
    </source>
</evidence>
<accession>S7ZTZ4</accession>
<protein>
    <submittedName>
        <fullName evidence="10">Uncharacterized protein</fullName>
    </submittedName>
</protein>
<evidence type="ECO:0000313" key="10">
    <source>
        <dbReference type="EMBL" id="EPS33874.1"/>
    </source>
</evidence>
<dbReference type="eggNOG" id="ENOG502RXW1">
    <property type="taxonomic scope" value="Eukaryota"/>
</dbReference>
<proteinExistence type="inferred from homology"/>
<evidence type="ECO:0000256" key="8">
    <source>
        <dbReference type="SAM" id="Coils"/>
    </source>
</evidence>
<dbReference type="GO" id="GO:0000070">
    <property type="term" value="P:mitotic sister chromatid segregation"/>
    <property type="evidence" value="ECO:0007669"/>
    <property type="project" value="TreeGrafter"/>
</dbReference>
<dbReference type="GO" id="GO:0000775">
    <property type="term" value="C:chromosome, centromeric region"/>
    <property type="evidence" value="ECO:0007669"/>
    <property type="project" value="UniProtKB-SubCell"/>
</dbReference>
<dbReference type="HOGENOM" id="CLU_048926_0_0_1"/>
<evidence type="ECO:0000256" key="6">
    <source>
        <dbReference type="ARBA" id="ARBA00023242"/>
    </source>
</evidence>
<keyword evidence="6" id="KW-0539">Nucleus</keyword>
<dbReference type="GO" id="GO:0005634">
    <property type="term" value="C:nucleus"/>
    <property type="evidence" value="ECO:0007669"/>
    <property type="project" value="UniProtKB-SubCell"/>
</dbReference>
<keyword evidence="5 8" id="KW-0175">Coiled coil</keyword>